<gene>
    <name evidence="1" type="ORF">IHE45_20G004800</name>
</gene>
<proteinExistence type="predicted"/>
<accession>A0ACB7TSB0</accession>
<dbReference type="EMBL" id="CM037030">
    <property type="protein sequence ID" value="KAH7650676.1"/>
    <property type="molecule type" value="Genomic_DNA"/>
</dbReference>
<evidence type="ECO:0000313" key="2">
    <source>
        <dbReference type="Proteomes" id="UP000827976"/>
    </source>
</evidence>
<comment type="caution">
    <text evidence="1">The sequence shown here is derived from an EMBL/GenBank/DDBJ whole genome shotgun (WGS) entry which is preliminary data.</text>
</comment>
<organism evidence="1 2">
    <name type="scientific">Dioscorea alata</name>
    <name type="common">Purple yam</name>
    <dbReference type="NCBI Taxonomy" id="55571"/>
    <lineage>
        <taxon>Eukaryota</taxon>
        <taxon>Viridiplantae</taxon>
        <taxon>Streptophyta</taxon>
        <taxon>Embryophyta</taxon>
        <taxon>Tracheophyta</taxon>
        <taxon>Spermatophyta</taxon>
        <taxon>Magnoliopsida</taxon>
        <taxon>Liliopsida</taxon>
        <taxon>Dioscoreales</taxon>
        <taxon>Dioscoreaceae</taxon>
        <taxon>Dioscorea</taxon>
    </lineage>
</organism>
<protein>
    <submittedName>
        <fullName evidence="1">Transposase Ptta/En/Spm plant protein</fullName>
    </submittedName>
</protein>
<evidence type="ECO:0000313" key="1">
    <source>
        <dbReference type="EMBL" id="KAH7650676.1"/>
    </source>
</evidence>
<name>A0ACB7TSB0_DIOAL</name>
<sequence length="369" mass="41368">MTPLPSIIQPSPAIPVAQSPPVPHGEASAHASEDYSPAMEVPSNESESTGPPWLITPDSLIIDYEVKRAVHELVKGHYKEPWTGWGKVPKDVRQRIFTFKAIYTWEPQHESSVLRHFNHEASEWLKKNLYLAHKLYKAPFPWMAPVVWEGLAEIGSSSTVIYRGGSVSTAVHRLRLAEELGREPTPKECFIRTYRRKDGTLEDGHATGIVEQFEKAIVDKCSQGVDEGSINQDELWDEIAIGSRNRVVGIVRQMSSSNYKPRAGPSESTEQLRKKVKELQEELARSRVEADVELARRELFESSLFAALRVQGIDLSSMPIIARTPHAPRAPTGESQTHADEYSPMLKRARVSPSIDNSLDDFDDDVGRD</sequence>
<keyword evidence="2" id="KW-1185">Reference proteome</keyword>
<reference evidence="2" key="1">
    <citation type="journal article" date="2022" name="Nat. Commun.">
        <title>Chromosome evolution and the genetic basis of agronomically important traits in greater yam.</title>
        <authorList>
            <person name="Bredeson J.V."/>
            <person name="Lyons J.B."/>
            <person name="Oniyinde I.O."/>
            <person name="Okereke N.R."/>
            <person name="Kolade O."/>
            <person name="Nnabue I."/>
            <person name="Nwadili C.O."/>
            <person name="Hribova E."/>
            <person name="Parker M."/>
            <person name="Nwogha J."/>
            <person name="Shu S."/>
            <person name="Carlson J."/>
            <person name="Kariba R."/>
            <person name="Muthemba S."/>
            <person name="Knop K."/>
            <person name="Barton G.J."/>
            <person name="Sherwood A.V."/>
            <person name="Lopez-Montes A."/>
            <person name="Asiedu R."/>
            <person name="Jamnadass R."/>
            <person name="Muchugi A."/>
            <person name="Goodstein D."/>
            <person name="Egesi C.N."/>
            <person name="Featherston J."/>
            <person name="Asfaw A."/>
            <person name="Simpson G.G."/>
            <person name="Dolezel J."/>
            <person name="Hendre P.S."/>
            <person name="Van Deynze A."/>
            <person name="Kumar P.L."/>
            <person name="Obidiegwu J.E."/>
            <person name="Bhattacharjee R."/>
            <person name="Rokhsar D.S."/>
        </authorList>
    </citation>
    <scope>NUCLEOTIDE SEQUENCE [LARGE SCALE GENOMIC DNA]</scope>
    <source>
        <strain evidence="2">cv. TDa95/00328</strain>
    </source>
</reference>
<dbReference type="Proteomes" id="UP000827976">
    <property type="component" value="Chromosome 20"/>
</dbReference>